<evidence type="ECO:0000313" key="2">
    <source>
        <dbReference type="Proteomes" id="UP000708208"/>
    </source>
</evidence>
<keyword evidence="2" id="KW-1185">Reference proteome</keyword>
<evidence type="ECO:0000313" key="1">
    <source>
        <dbReference type="EMBL" id="CAG7824731.1"/>
    </source>
</evidence>
<sequence>FPNIITDSLKKLEGPTNSE</sequence>
<reference evidence="1" key="1">
    <citation type="submission" date="2021-06" db="EMBL/GenBank/DDBJ databases">
        <authorList>
            <person name="Hodson N. C."/>
            <person name="Mongue J. A."/>
            <person name="Jaron S. K."/>
        </authorList>
    </citation>
    <scope>NUCLEOTIDE SEQUENCE</scope>
</reference>
<dbReference type="EMBL" id="CAJVCH010533778">
    <property type="protein sequence ID" value="CAG7824731.1"/>
    <property type="molecule type" value="Genomic_DNA"/>
</dbReference>
<proteinExistence type="predicted"/>
<dbReference type="Proteomes" id="UP000708208">
    <property type="component" value="Unassembled WGS sequence"/>
</dbReference>
<feature type="non-terminal residue" evidence="1">
    <location>
        <position position="1"/>
    </location>
</feature>
<accession>A0A8J2L026</accession>
<dbReference type="AlphaFoldDB" id="A0A8J2L026"/>
<protein>
    <submittedName>
        <fullName evidence="1">Uncharacterized protein</fullName>
    </submittedName>
</protein>
<organism evidence="1 2">
    <name type="scientific">Allacma fusca</name>
    <dbReference type="NCBI Taxonomy" id="39272"/>
    <lineage>
        <taxon>Eukaryota</taxon>
        <taxon>Metazoa</taxon>
        <taxon>Ecdysozoa</taxon>
        <taxon>Arthropoda</taxon>
        <taxon>Hexapoda</taxon>
        <taxon>Collembola</taxon>
        <taxon>Symphypleona</taxon>
        <taxon>Sminthuridae</taxon>
        <taxon>Allacma</taxon>
    </lineage>
</organism>
<name>A0A8J2L026_9HEXA</name>
<comment type="caution">
    <text evidence="1">The sequence shown here is derived from an EMBL/GenBank/DDBJ whole genome shotgun (WGS) entry which is preliminary data.</text>
</comment>
<gene>
    <name evidence="1" type="ORF">AFUS01_LOCUS34875</name>
</gene>